<keyword evidence="2" id="KW-1185">Reference proteome</keyword>
<protein>
    <submittedName>
        <fullName evidence="1">CI135 protein</fullName>
    </submittedName>
</protein>
<dbReference type="PANTHER" id="PTHR35069:SF1">
    <property type="entry name" value="CILIA- AND FLAGELLA-ASSOCIATED PROTEIN 95"/>
    <property type="match status" value="1"/>
</dbReference>
<dbReference type="AlphaFoldDB" id="A0A8X7XEA8"/>
<gene>
    <name evidence="1" type="ORF">GTO96_0016430</name>
</gene>
<dbReference type="InterPro" id="IPR027905">
    <property type="entry name" value="CFAP95"/>
</dbReference>
<organism evidence="1 2">
    <name type="scientific">Polypterus senegalus</name>
    <name type="common">Senegal bichir</name>
    <dbReference type="NCBI Taxonomy" id="55291"/>
    <lineage>
        <taxon>Eukaryota</taxon>
        <taxon>Metazoa</taxon>
        <taxon>Chordata</taxon>
        <taxon>Craniata</taxon>
        <taxon>Vertebrata</taxon>
        <taxon>Euteleostomi</taxon>
        <taxon>Actinopterygii</taxon>
        <taxon>Polypteriformes</taxon>
        <taxon>Polypteridae</taxon>
        <taxon>Polypterus</taxon>
    </lineage>
</organism>
<accession>A0A8X7XEA8</accession>
<dbReference type="GO" id="GO:0005886">
    <property type="term" value="C:plasma membrane"/>
    <property type="evidence" value="ECO:0007669"/>
    <property type="project" value="TreeGrafter"/>
</dbReference>
<dbReference type="Pfam" id="PF15139">
    <property type="entry name" value="CFAP95"/>
    <property type="match status" value="1"/>
</dbReference>
<name>A0A8X7XEA8_POLSE</name>
<feature type="non-terminal residue" evidence="1">
    <location>
        <position position="1"/>
    </location>
</feature>
<evidence type="ECO:0000313" key="2">
    <source>
        <dbReference type="Proteomes" id="UP000886611"/>
    </source>
</evidence>
<feature type="non-terminal residue" evidence="1">
    <location>
        <position position="208"/>
    </location>
</feature>
<sequence>METKGTLFLRSNHMHYSRPTMVSCWHQAREAEPKDYDVAACPTGRKDLHLSTYRHFSNGKAEGWTTSTEAQLSQHHLKKDYEVKETPKPFLSARNFSAAGFERETGRPKTGFRAVLPRHPADHNKMDLQTTYFRSFQAPYVYTAPPKPAQDLPDYSTAFRKCHSQFTDTADYRRHGKNIWQDESGNYANKDLKNKLLKHSNPITQHVL</sequence>
<comment type="caution">
    <text evidence="1">The sequence shown here is derived from an EMBL/GenBank/DDBJ whole genome shotgun (WGS) entry which is preliminary data.</text>
</comment>
<evidence type="ECO:0000313" key="1">
    <source>
        <dbReference type="EMBL" id="KAG2465880.1"/>
    </source>
</evidence>
<reference evidence="1 2" key="1">
    <citation type="journal article" date="2021" name="Cell">
        <title>Tracing the genetic footprints of vertebrate landing in non-teleost ray-finned fishes.</title>
        <authorList>
            <person name="Bi X."/>
            <person name="Wang K."/>
            <person name="Yang L."/>
            <person name="Pan H."/>
            <person name="Jiang H."/>
            <person name="Wei Q."/>
            <person name="Fang M."/>
            <person name="Yu H."/>
            <person name="Zhu C."/>
            <person name="Cai Y."/>
            <person name="He Y."/>
            <person name="Gan X."/>
            <person name="Zeng H."/>
            <person name="Yu D."/>
            <person name="Zhu Y."/>
            <person name="Jiang H."/>
            <person name="Qiu Q."/>
            <person name="Yang H."/>
            <person name="Zhang Y.E."/>
            <person name="Wang W."/>
            <person name="Zhu M."/>
            <person name="He S."/>
            <person name="Zhang G."/>
        </authorList>
    </citation>
    <scope>NUCLEOTIDE SEQUENCE [LARGE SCALE GENOMIC DNA]</scope>
    <source>
        <strain evidence="1">Bchr_013</strain>
    </source>
</reference>
<dbReference type="PANTHER" id="PTHR35069">
    <property type="entry name" value="PROTEIN C9ORF135"/>
    <property type="match status" value="1"/>
</dbReference>
<dbReference type="EMBL" id="JAATIS010001721">
    <property type="protein sequence ID" value="KAG2465880.1"/>
    <property type="molecule type" value="Genomic_DNA"/>
</dbReference>
<proteinExistence type="predicted"/>
<dbReference type="Proteomes" id="UP000886611">
    <property type="component" value="Unassembled WGS sequence"/>
</dbReference>
<dbReference type="OrthoDB" id="309575at2759"/>